<dbReference type="AlphaFoldDB" id="A0A1A9USK2"/>
<evidence type="ECO:0000259" key="1">
    <source>
        <dbReference type="Pfam" id="PF17921"/>
    </source>
</evidence>
<dbReference type="Gene3D" id="1.10.340.70">
    <property type="match status" value="1"/>
</dbReference>
<keyword evidence="3" id="KW-1185">Reference proteome</keyword>
<dbReference type="VEuPathDB" id="VectorBase:GAUT013934"/>
<evidence type="ECO:0000313" key="3">
    <source>
        <dbReference type="Proteomes" id="UP000078200"/>
    </source>
</evidence>
<organism evidence="2 3">
    <name type="scientific">Glossina austeni</name>
    <name type="common">Savannah tsetse fly</name>
    <dbReference type="NCBI Taxonomy" id="7395"/>
    <lineage>
        <taxon>Eukaryota</taxon>
        <taxon>Metazoa</taxon>
        <taxon>Ecdysozoa</taxon>
        <taxon>Arthropoda</taxon>
        <taxon>Hexapoda</taxon>
        <taxon>Insecta</taxon>
        <taxon>Pterygota</taxon>
        <taxon>Neoptera</taxon>
        <taxon>Endopterygota</taxon>
        <taxon>Diptera</taxon>
        <taxon>Brachycera</taxon>
        <taxon>Muscomorpha</taxon>
        <taxon>Hippoboscoidea</taxon>
        <taxon>Glossinidae</taxon>
        <taxon>Glossina</taxon>
    </lineage>
</organism>
<reference evidence="2" key="1">
    <citation type="submission" date="2020-05" db="UniProtKB">
        <authorList>
            <consortium name="EnsemblMetazoa"/>
        </authorList>
    </citation>
    <scope>IDENTIFICATION</scope>
    <source>
        <strain evidence="2">TTRI</strain>
    </source>
</reference>
<proteinExistence type="predicted"/>
<name>A0A1A9USK2_GLOAU</name>
<sequence>MDGTKEEIKKIEEKQDIPKTRIHEVYQQIDGQINALEGKVDDALSIARLNVLEEKVTKVISQSDANLETLEEKVGGTFSQFAALRKTCREDCNDSRKDRKRCMPEEQNTKNKSVVRRIKVETNDGVRNPQLADDNLKVIINAKKGERVKGEGLVDRSLWKVWYSKNGPRTRNLLVIARAKCKEIIEKHHRGRNEEHFGVMKTVKEIKRRLYWVGCLKSVVA</sequence>
<feature type="domain" description="Integrase zinc-binding" evidence="1">
    <location>
        <begin position="179"/>
        <end position="219"/>
    </location>
</feature>
<accession>A0A1A9USK2</accession>
<dbReference type="Pfam" id="PF17921">
    <property type="entry name" value="Integrase_H2C2"/>
    <property type="match status" value="1"/>
</dbReference>
<dbReference type="EnsemblMetazoa" id="GAUT013934-RA">
    <property type="protein sequence ID" value="GAUT013934-PA"/>
    <property type="gene ID" value="GAUT013934"/>
</dbReference>
<dbReference type="Proteomes" id="UP000078200">
    <property type="component" value="Unassembled WGS sequence"/>
</dbReference>
<dbReference type="InterPro" id="IPR041588">
    <property type="entry name" value="Integrase_H2C2"/>
</dbReference>
<protein>
    <submittedName>
        <fullName evidence="2">Integrase_H2C2 domain-containing protein</fullName>
    </submittedName>
</protein>
<evidence type="ECO:0000313" key="2">
    <source>
        <dbReference type="EnsemblMetazoa" id="GAUT013934-PA"/>
    </source>
</evidence>